<dbReference type="InterPro" id="IPR038905">
    <property type="entry name" value="ARMC2"/>
</dbReference>
<dbReference type="Gene3D" id="1.25.10.10">
    <property type="entry name" value="Leucine-rich Repeat Variant"/>
    <property type="match status" value="2"/>
</dbReference>
<dbReference type="PANTHER" id="PTHR21356">
    <property type="entry name" value="ARMADILLO REPEAT CONTAINING 2"/>
    <property type="match status" value="1"/>
</dbReference>
<sequence>MEMTQHSMRTSSSSKLTVPFYAPPPSCKKTSAEIISEARASIIRGTPLSVTVNTSKISATIRPINTKRPFTPREKQRTLFGSSRKTSYRPPSSFSLGYLQFQELDAGNNTTPPFNVRRLNPLPSPPRSCSSLNSNSSSLEFNAWKTAFNEEMTCDPLEHAGQIPTKTDEMLTPVKFRLPSISTATKHSKRKFRASASLDNLPEELEGDENELVTSNPDTSRKEASPIRKAYSSPVQRTRSVFNTELDRDLLTDLRVSNPQPSQVNKRLLPLEKKTPQDVENFPQYNDLPGNSSKIAWENDTKKYKLSVELRKDTASLNLTKSSVTNTTNEKIRVNQGEKEIEVKFNPCKSHEDNKVGNLAIGIEKTGQEENRESVQYILKVLSGIPANEENSAEVLFLLAKLYKLLEADGTIGKPSPSGKMKSQVLKELYKFVEVSNNNLLLQIARIILARSEELSIPKWSGHYFNEGSEPSLKDRWACVTLNCPVETNYTRTNENKVGTPNRLVPLRVNGSNLSGVFKLVFKVSRSDQNDKLFLEDNILELFVESLGSASPLEDAEACVYGYGALKFLTMNNVVLTRVLRLGTLELIVLHMKMINSARSEGSRISEQTSHALFQLTGALRNVAGEEYMFPHFVSTGAVTELCRTMELFSSDLDVISNVSRTFSIISTHDDCCSAIVDYEQSFKVFVKLFEKYPGRQDVMVRLGYAIGNLMAKNDVARTKFFVEEGAIKSMLNLLTIYLERDLQMVRTAEKISSSDAGSNGSVEDVIIKIIRILANMSINPIVGSSLACSSYTSISSDCIQDNFGTDPNKSKPHGNMPRTLIATFDRTRIVTLLQSGYTQDDVTVTVHHSQSDISRVWKRFRETHNIEDRPHTGRPCVTAADQDCYVQISVQSHQSFMTDPSDILQSDHQTAFTEETGSLHTEFGPCNHGAISWFVMRVGCTEPQHRHVQEVHTFTGGSVIFWAGMMLGHRTPLIPIRGTMTSIQYMQDIVEPIVLPYRRAVGHRFIKANDNAMQHHGHMVQQCLKNNDIVIMEWPAQSPDMRQIENNLDMLKQAIHCLSHPPENVQQLIGSVLEEWANLALEDIDNLIGSMLARDGTQFLEVLLTVLQRKSVAESEELVHSVLSTLNNLSYYPTCNDGAFGERQLEMAQALCSLLSTEDKACLIEATRVYGNLSRSKDARDFILESGGMGRLLCLLDGCDRELLCTTAGVLINLMADWDKRLAFKQDGGAGRLINILSKYGEGDWQLATLVCQALWNYCSETTDLYSAFTVEEMNSLFGLLADSLDEERLFGVKEGTEVNETIASSAGYQIWEEFAGAATNLLEKMETFMDTVEPLEILSLNEERKEYESAPYGREAELSGGERTHYVTPTPITLEPPLRGPLDESSSSSRKPSTPAQWFQTISRDRAKARDSIEPNTLLKKDKKTIQLTIRGAILPTPALRTIRAAILPTPALRTIRAAILPTPALRTFRDANFLPVLAPPFFMSLPPTHSSYRRSKGEIRRKDRAEQYNIFKALLTPAPFLCPFASSLSVSTHPAYQLRPLSPPPSPHPSDPQQHPYTLIPWDNLTWVLEDILRQDSSSSDEDENIPHPCTQ</sequence>
<feature type="compositionally biased region" description="Basic and acidic residues" evidence="1">
    <location>
        <begin position="1350"/>
        <end position="1367"/>
    </location>
</feature>
<accession>A0A7R9ATM1</accession>
<proteinExistence type="predicted"/>
<dbReference type="PANTHER" id="PTHR21356:SF1">
    <property type="entry name" value="ARMADILLO REPEAT-CONTAINING PROTEIN 2"/>
    <property type="match status" value="1"/>
</dbReference>
<dbReference type="InterPro" id="IPR011989">
    <property type="entry name" value="ARM-like"/>
</dbReference>
<dbReference type="InterPro" id="IPR036397">
    <property type="entry name" value="RNaseH_sf"/>
</dbReference>
<feature type="region of interest" description="Disordered" evidence="1">
    <location>
        <begin position="187"/>
        <end position="236"/>
    </location>
</feature>
<dbReference type="InterPro" id="IPR016024">
    <property type="entry name" value="ARM-type_fold"/>
</dbReference>
<feature type="compositionally biased region" description="Acidic residues" evidence="1">
    <location>
        <begin position="201"/>
        <end position="211"/>
    </location>
</feature>
<organism evidence="2">
    <name type="scientific">Timema shepardi</name>
    <name type="common">Walking stick</name>
    <dbReference type="NCBI Taxonomy" id="629360"/>
    <lineage>
        <taxon>Eukaryota</taxon>
        <taxon>Metazoa</taxon>
        <taxon>Ecdysozoa</taxon>
        <taxon>Arthropoda</taxon>
        <taxon>Hexapoda</taxon>
        <taxon>Insecta</taxon>
        <taxon>Pterygota</taxon>
        <taxon>Neoptera</taxon>
        <taxon>Polyneoptera</taxon>
        <taxon>Phasmatodea</taxon>
        <taxon>Timematodea</taxon>
        <taxon>Timematoidea</taxon>
        <taxon>Timematidae</taxon>
        <taxon>Timema</taxon>
    </lineage>
</organism>
<name>A0A7R9ATM1_TIMSH</name>
<dbReference type="GO" id="GO:0044782">
    <property type="term" value="P:cilium organization"/>
    <property type="evidence" value="ECO:0007669"/>
    <property type="project" value="TreeGrafter"/>
</dbReference>
<gene>
    <name evidence="2" type="ORF">TSIB3V08_LOCUS4357</name>
</gene>
<dbReference type="EMBL" id="OC001547">
    <property type="protein sequence ID" value="CAD7260173.1"/>
    <property type="molecule type" value="Genomic_DNA"/>
</dbReference>
<evidence type="ECO:0000256" key="1">
    <source>
        <dbReference type="SAM" id="MobiDB-lite"/>
    </source>
</evidence>
<dbReference type="Gene3D" id="3.30.420.10">
    <property type="entry name" value="Ribonuclease H-like superfamily/Ribonuclease H"/>
    <property type="match status" value="1"/>
</dbReference>
<evidence type="ECO:0000313" key="2">
    <source>
        <dbReference type="EMBL" id="CAD7260173.1"/>
    </source>
</evidence>
<dbReference type="SUPFAM" id="SSF48371">
    <property type="entry name" value="ARM repeat"/>
    <property type="match status" value="2"/>
</dbReference>
<evidence type="ECO:0008006" key="3">
    <source>
        <dbReference type="Google" id="ProtNLM"/>
    </source>
</evidence>
<reference evidence="2" key="1">
    <citation type="submission" date="2020-11" db="EMBL/GenBank/DDBJ databases">
        <authorList>
            <person name="Tran Van P."/>
        </authorList>
    </citation>
    <scope>NUCLEOTIDE SEQUENCE</scope>
</reference>
<dbReference type="GO" id="GO:0003676">
    <property type="term" value="F:nucleic acid binding"/>
    <property type="evidence" value="ECO:0007669"/>
    <property type="project" value="InterPro"/>
</dbReference>
<protein>
    <recommendedName>
        <fullName evidence="3">Armadillo repeat-containing protein 2</fullName>
    </recommendedName>
</protein>
<feature type="region of interest" description="Disordered" evidence="1">
    <location>
        <begin position="1350"/>
        <end position="1399"/>
    </location>
</feature>